<keyword evidence="14" id="KW-1185">Reference proteome</keyword>
<name>A0AAW2YHQ9_9EUKA</name>
<feature type="domain" description="N-acetyltransferase" evidence="12">
    <location>
        <begin position="50"/>
        <end position="191"/>
    </location>
</feature>
<keyword evidence="8" id="KW-0539">Nucleus</keyword>
<dbReference type="EC" id="2.3.1.257" evidence="4"/>
<dbReference type="GO" id="GO:0005634">
    <property type="term" value="C:nucleus"/>
    <property type="evidence" value="ECO:0007669"/>
    <property type="project" value="UniProtKB-SubCell"/>
</dbReference>
<dbReference type="InterPro" id="IPR000182">
    <property type="entry name" value="GNAT_dom"/>
</dbReference>
<comment type="subcellular location">
    <subcellularLocation>
        <location evidence="2">Cytoplasm</location>
    </subcellularLocation>
    <subcellularLocation>
        <location evidence="1">Nucleus</location>
    </subcellularLocation>
</comment>
<dbReference type="Gene3D" id="3.40.630.30">
    <property type="match status" value="1"/>
</dbReference>
<dbReference type="GO" id="GO:0043998">
    <property type="term" value="F:histone H2A acetyltransferase activity"/>
    <property type="evidence" value="ECO:0007669"/>
    <property type="project" value="InterPro"/>
</dbReference>
<evidence type="ECO:0000313" key="13">
    <source>
        <dbReference type="EMBL" id="KAL0476485.1"/>
    </source>
</evidence>
<dbReference type="AlphaFoldDB" id="A0AAW2YHQ9"/>
<evidence type="ECO:0000256" key="10">
    <source>
        <dbReference type="ARBA" id="ARBA00047821"/>
    </source>
</evidence>
<protein>
    <recommendedName>
        <fullName evidence="5">N-alpha-acetyltransferase 40</fullName>
        <ecNumber evidence="4">2.3.1.257</ecNumber>
    </recommendedName>
</protein>
<evidence type="ECO:0000256" key="9">
    <source>
        <dbReference type="ARBA" id="ARBA00023315"/>
    </source>
</evidence>
<dbReference type="InterPro" id="IPR039949">
    <property type="entry name" value="NAA40"/>
</dbReference>
<comment type="catalytic activity">
    <reaction evidence="10">
        <text>N-terminal L-seryl-[histone H2A] + acetyl-CoA = N-terminal N(alpha)-acetyl-L-seryl-[histone H2A] + CoA + H(+)</text>
        <dbReference type="Rhea" id="RHEA:50600"/>
        <dbReference type="Rhea" id="RHEA-COMP:12742"/>
        <dbReference type="Rhea" id="RHEA-COMP:12744"/>
        <dbReference type="ChEBI" id="CHEBI:15378"/>
        <dbReference type="ChEBI" id="CHEBI:57287"/>
        <dbReference type="ChEBI" id="CHEBI:57288"/>
        <dbReference type="ChEBI" id="CHEBI:64738"/>
        <dbReference type="ChEBI" id="CHEBI:83690"/>
        <dbReference type="EC" id="2.3.1.257"/>
    </reaction>
</comment>
<dbReference type="PANTHER" id="PTHR20531:SF1">
    <property type="entry name" value="N-ALPHA-ACETYLTRANSFERASE 40"/>
    <property type="match status" value="1"/>
</dbReference>
<proteinExistence type="inferred from homology"/>
<dbReference type="CDD" id="cd04301">
    <property type="entry name" value="NAT_SF"/>
    <property type="match status" value="1"/>
</dbReference>
<keyword evidence="6" id="KW-0963">Cytoplasm</keyword>
<dbReference type="InterPro" id="IPR016181">
    <property type="entry name" value="Acyl_CoA_acyltransferase"/>
</dbReference>
<sequence>MGMKESITRATNLLEFNIDDCSLKEFTTSYFHSSTTKCSKAHKLSSHAERQILDILESNMKPLYLDSKVKWSLDQKRDEMTFHNMRFLVCAERSSNQIVGFSTFMFDEEDGEAVLYLYELQVRGKNRKQGIATHLMSLVEDIALTTGMSHVVLTVFLKNTVAMSMYVKRGYKPHYPDRGIYCDEIMSRSCQ</sequence>
<dbReference type="Pfam" id="PF00583">
    <property type="entry name" value="Acetyltransf_1"/>
    <property type="match status" value="1"/>
</dbReference>
<dbReference type="PROSITE" id="PS51186">
    <property type="entry name" value="GNAT"/>
    <property type="match status" value="1"/>
</dbReference>
<gene>
    <name evidence="13" type="ORF">AKO1_006101</name>
</gene>
<dbReference type="EMBL" id="JAOPGA020000047">
    <property type="protein sequence ID" value="KAL0476485.1"/>
    <property type="molecule type" value="Genomic_DNA"/>
</dbReference>
<evidence type="ECO:0000256" key="4">
    <source>
        <dbReference type="ARBA" id="ARBA00012950"/>
    </source>
</evidence>
<evidence type="ECO:0000256" key="7">
    <source>
        <dbReference type="ARBA" id="ARBA00022679"/>
    </source>
</evidence>
<dbReference type="PANTHER" id="PTHR20531">
    <property type="entry name" value="N-ALPHA-ACETYLTRANSFERASE 40"/>
    <property type="match status" value="1"/>
</dbReference>
<dbReference type="GO" id="GO:1990189">
    <property type="term" value="F:protein N-terminal-serine acetyltransferase activity"/>
    <property type="evidence" value="ECO:0007669"/>
    <property type="project" value="UniProtKB-EC"/>
</dbReference>
<comment type="catalytic activity">
    <reaction evidence="11">
        <text>N-terminal L-seryl-[histone H4] + acetyl-CoA = N-terminal N(alpha)-acetyl-L-seryl-[histone H4] + CoA + H(+)</text>
        <dbReference type="Rhea" id="RHEA:50596"/>
        <dbReference type="Rhea" id="RHEA-COMP:12740"/>
        <dbReference type="Rhea" id="RHEA-COMP:12743"/>
        <dbReference type="ChEBI" id="CHEBI:15378"/>
        <dbReference type="ChEBI" id="CHEBI:57287"/>
        <dbReference type="ChEBI" id="CHEBI:57288"/>
        <dbReference type="ChEBI" id="CHEBI:64738"/>
        <dbReference type="ChEBI" id="CHEBI:83690"/>
        <dbReference type="EC" id="2.3.1.257"/>
    </reaction>
</comment>
<evidence type="ECO:0000256" key="11">
    <source>
        <dbReference type="ARBA" id="ARBA00049524"/>
    </source>
</evidence>
<evidence type="ECO:0000256" key="2">
    <source>
        <dbReference type="ARBA" id="ARBA00004496"/>
    </source>
</evidence>
<evidence type="ECO:0000256" key="6">
    <source>
        <dbReference type="ARBA" id="ARBA00022490"/>
    </source>
</evidence>
<dbReference type="SUPFAM" id="SSF55729">
    <property type="entry name" value="Acyl-CoA N-acyltransferases (Nat)"/>
    <property type="match status" value="1"/>
</dbReference>
<accession>A0AAW2YHQ9</accession>
<keyword evidence="7" id="KW-0808">Transferase</keyword>
<organism evidence="13 14">
    <name type="scientific">Acrasis kona</name>
    <dbReference type="NCBI Taxonomy" id="1008807"/>
    <lineage>
        <taxon>Eukaryota</taxon>
        <taxon>Discoba</taxon>
        <taxon>Heterolobosea</taxon>
        <taxon>Tetramitia</taxon>
        <taxon>Eutetramitia</taxon>
        <taxon>Acrasidae</taxon>
        <taxon>Acrasis</taxon>
    </lineage>
</organism>
<dbReference type="GO" id="GO:0010485">
    <property type="term" value="F:histone H4 acetyltransferase activity"/>
    <property type="evidence" value="ECO:0007669"/>
    <property type="project" value="InterPro"/>
</dbReference>
<evidence type="ECO:0000256" key="5">
    <source>
        <dbReference type="ARBA" id="ARBA00015043"/>
    </source>
</evidence>
<evidence type="ECO:0000256" key="8">
    <source>
        <dbReference type="ARBA" id="ARBA00023242"/>
    </source>
</evidence>
<keyword evidence="9" id="KW-0012">Acyltransferase</keyword>
<comment type="caution">
    <text evidence="13">The sequence shown here is derived from an EMBL/GenBank/DDBJ whole genome shotgun (WGS) entry which is preliminary data.</text>
</comment>
<evidence type="ECO:0000313" key="14">
    <source>
        <dbReference type="Proteomes" id="UP001431209"/>
    </source>
</evidence>
<reference evidence="13 14" key="1">
    <citation type="submission" date="2024-03" db="EMBL/GenBank/DDBJ databases">
        <title>The Acrasis kona genome and developmental transcriptomes reveal deep origins of eukaryotic multicellular pathways.</title>
        <authorList>
            <person name="Sheikh S."/>
            <person name="Fu C.-J."/>
            <person name="Brown M.W."/>
            <person name="Baldauf S.L."/>
        </authorList>
    </citation>
    <scope>NUCLEOTIDE SEQUENCE [LARGE SCALE GENOMIC DNA]</scope>
    <source>
        <strain evidence="13 14">ATCC MYA-3509</strain>
    </source>
</reference>
<evidence type="ECO:0000256" key="1">
    <source>
        <dbReference type="ARBA" id="ARBA00004123"/>
    </source>
</evidence>
<comment type="similarity">
    <text evidence="3">Belongs to the acetyltransferase family. NAA40 subfamily.</text>
</comment>
<dbReference type="Proteomes" id="UP001431209">
    <property type="component" value="Unassembled WGS sequence"/>
</dbReference>
<evidence type="ECO:0000259" key="12">
    <source>
        <dbReference type="PROSITE" id="PS51186"/>
    </source>
</evidence>
<dbReference type="GO" id="GO:0005737">
    <property type="term" value="C:cytoplasm"/>
    <property type="evidence" value="ECO:0007669"/>
    <property type="project" value="UniProtKB-SubCell"/>
</dbReference>
<evidence type="ECO:0000256" key="3">
    <source>
        <dbReference type="ARBA" id="ARBA00008870"/>
    </source>
</evidence>